<proteinExistence type="inferred from homology"/>
<dbReference type="SUPFAM" id="SSF101327">
    <property type="entry name" value="YgfB-like"/>
    <property type="match status" value="1"/>
</dbReference>
<dbReference type="PANTHER" id="PTHR37528:SF1">
    <property type="entry name" value="UPF0149 PROTEIN YGFB"/>
    <property type="match status" value="1"/>
</dbReference>
<keyword evidence="3" id="KW-1185">Reference proteome</keyword>
<reference evidence="2 3" key="1">
    <citation type="submission" date="2016-02" db="EMBL/GenBank/DDBJ databases">
        <authorList>
            <person name="Wen L."/>
            <person name="He K."/>
            <person name="Yang H."/>
        </authorList>
    </citation>
    <scope>NUCLEOTIDE SEQUENCE [LARGE SCALE GENOMIC DNA]</scope>
    <source>
        <strain evidence="2 3">CV58</strain>
    </source>
</reference>
<dbReference type="Pfam" id="PF03695">
    <property type="entry name" value="UPF0149"/>
    <property type="match status" value="1"/>
</dbReference>
<dbReference type="Gene3D" id="1.20.120.740">
    <property type="entry name" value="YgfB uncharacterised protein family UPF0149, PF03695"/>
    <property type="match status" value="1"/>
</dbReference>
<comment type="caution">
    <text evidence="2">The sequence shown here is derived from an EMBL/GenBank/DDBJ whole genome shotgun (WGS) entry which is preliminary data.</text>
</comment>
<dbReference type="RefSeq" id="WP_068393461.1">
    <property type="nucleotide sequence ID" value="NZ_LSZO01000220.1"/>
</dbReference>
<evidence type="ECO:0000256" key="1">
    <source>
        <dbReference type="ARBA" id="ARBA00038308"/>
    </source>
</evidence>
<evidence type="ECO:0000313" key="3">
    <source>
        <dbReference type="Proteomes" id="UP000072660"/>
    </source>
</evidence>
<comment type="similarity">
    <text evidence="1">Belongs to the UPF0149 family.</text>
</comment>
<accession>A0A139SHG0</accession>
<dbReference type="InterPro" id="IPR036255">
    <property type="entry name" value="YgfB-like_sf"/>
</dbReference>
<name>A0A139SHG0_9GAMM</name>
<dbReference type="AlphaFoldDB" id="A0A139SHG0"/>
<dbReference type="PANTHER" id="PTHR37528">
    <property type="entry name" value="UPF0149 PROTEIN YGFB"/>
    <property type="match status" value="1"/>
</dbReference>
<protein>
    <submittedName>
        <fullName evidence="2">Uncharacterized protein</fullName>
    </submittedName>
</protein>
<sequence length="178" mass="18502">MPPSPYSALADLLIQQGAVISPAELHGLLLGRSVAGSGFAAEPWLADAAELIGSIADEALQKALIGLQILLKAELEGRDITLTLLLPPDSAPLAERASALGKWCQGFLSGFGLIAGSIALSADAQEVLQDLASISTVQDGLEASEDGEGDYMQVMEYLRVAPLLLYGECAQKAEGKTP</sequence>
<dbReference type="EMBL" id="LSZO01000220">
    <property type="protein sequence ID" value="KXU33973.1"/>
    <property type="molecule type" value="Genomic_DNA"/>
</dbReference>
<dbReference type="OrthoDB" id="9783391at2"/>
<dbReference type="InterPro" id="IPR011978">
    <property type="entry name" value="YgfB-like"/>
</dbReference>
<evidence type="ECO:0000313" key="2">
    <source>
        <dbReference type="EMBL" id="KXU33973.1"/>
    </source>
</evidence>
<dbReference type="GO" id="GO:0005829">
    <property type="term" value="C:cytosol"/>
    <property type="evidence" value="ECO:0007669"/>
    <property type="project" value="TreeGrafter"/>
</dbReference>
<dbReference type="Proteomes" id="UP000072660">
    <property type="component" value="Unassembled WGS sequence"/>
</dbReference>
<gene>
    <name evidence="2" type="ORF">AXE65_07895</name>
</gene>
<organism evidence="2 3">
    <name type="scientific">Ventosimonas gracilis</name>
    <dbReference type="NCBI Taxonomy" id="1680762"/>
    <lineage>
        <taxon>Bacteria</taxon>
        <taxon>Pseudomonadati</taxon>
        <taxon>Pseudomonadota</taxon>
        <taxon>Gammaproteobacteria</taxon>
        <taxon>Pseudomonadales</taxon>
        <taxon>Ventosimonadaceae</taxon>
        <taxon>Ventosimonas</taxon>
    </lineage>
</organism>
<dbReference type="NCBIfam" id="NF002562">
    <property type="entry name" value="PRK02166.1"/>
    <property type="match status" value="1"/>
</dbReference>